<reference evidence="2" key="1">
    <citation type="journal article" date="2012" name="Nat. Biotechnol.">
        <title>Reference genome sequence of the model plant Setaria.</title>
        <authorList>
            <person name="Bennetzen J.L."/>
            <person name="Schmutz J."/>
            <person name="Wang H."/>
            <person name="Percifield R."/>
            <person name="Hawkins J."/>
            <person name="Pontaroli A.C."/>
            <person name="Estep M."/>
            <person name="Feng L."/>
            <person name="Vaughn J.N."/>
            <person name="Grimwood J."/>
            <person name="Jenkins J."/>
            <person name="Barry K."/>
            <person name="Lindquist E."/>
            <person name="Hellsten U."/>
            <person name="Deshpande S."/>
            <person name="Wang X."/>
            <person name="Wu X."/>
            <person name="Mitros T."/>
            <person name="Triplett J."/>
            <person name="Yang X."/>
            <person name="Ye C.Y."/>
            <person name="Mauro-Herrera M."/>
            <person name="Wang L."/>
            <person name="Li P."/>
            <person name="Sharma M."/>
            <person name="Sharma R."/>
            <person name="Ronald P.C."/>
            <person name="Panaud O."/>
            <person name="Kellogg E.A."/>
            <person name="Brutnell T.P."/>
            <person name="Doust A.N."/>
            <person name="Tuskan G.A."/>
            <person name="Rokhsar D."/>
            <person name="Devos K.M."/>
        </authorList>
    </citation>
    <scope>NUCLEOTIDE SEQUENCE [LARGE SCALE GENOMIC DNA]</scope>
    <source>
        <strain evidence="2">cv. Yugu1</strain>
    </source>
</reference>
<evidence type="ECO:0000313" key="2">
    <source>
        <dbReference type="Proteomes" id="UP000004995"/>
    </source>
</evidence>
<protein>
    <submittedName>
        <fullName evidence="1">Uncharacterized protein</fullName>
    </submittedName>
</protein>
<dbReference type="EMBL" id="AGNK02000491">
    <property type="status" value="NOT_ANNOTATED_CDS"/>
    <property type="molecule type" value="Genomic_DNA"/>
</dbReference>
<dbReference type="InParanoid" id="K3Z249"/>
<reference evidence="1" key="2">
    <citation type="submission" date="2018-08" db="UniProtKB">
        <authorList>
            <consortium name="EnsemblPlants"/>
        </authorList>
    </citation>
    <scope>IDENTIFICATION</scope>
    <source>
        <strain evidence="1">Yugu1</strain>
    </source>
</reference>
<dbReference type="Proteomes" id="UP000004995">
    <property type="component" value="Unassembled WGS sequence"/>
</dbReference>
<dbReference type="AlphaFoldDB" id="K3Z249"/>
<organism evidence="1 2">
    <name type="scientific">Setaria italica</name>
    <name type="common">Foxtail millet</name>
    <name type="synonym">Panicum italicum</name>
    <dbReference type="NCBI Taxonomy" id="4555"/>
    <lineage>
        <taxon>Eukaryota</taxon>
        <taxon>Viridiplantae</taxon>
        <taxon>Streptophyta</taxon>
        <taxon>Embryophyta</taxon>
        <taxon>Tracheophyta</taxon>
        <taxon>Spermatophyta</taxon>
        <taxon>Magnoliopsida</taxon>
        <taxon>Liliopsida</taxon>
        <taxon>Poales</taxon>
        <taxon>Poaceae</taxon>
        <taxon>PACMAD clade</taxon>
        <taxon>Panicoideae</taxon>
        <taxon>Panicodae</taxon>
        <taxon>Paniceae</taxon>
        <taxon>Cenchrinae</taxon>
        <taxon>Setaria</taxon>
    </lineage>
</organism>
<accession>K3Z249</accession>
<name>K3Z249_SETIT</name>
<keyword evidence="2" id="KW-1185">Reference proteome</keyword>
<dbReference type="EnsemblPlants" id="KQL30918">
    <property type="protein sequence ID" value="KQL30918"/>
    <property type="gene ID" value="SETIT_020617mg"/>
</dbReference>
<dbReference type="HOGENOM" id="CLU_3369319_0_0_1"/>
<evidence type="ECO:0000313" key="1">
    <source>
        <dbReference type="EnsemblPlants" id="KQL30918"/>
    </source>
</evidence>
<sequence>MKTCANGRVAQWKQHFSSISRSWVRLPVGANFRTG</sequence>
<proteinExistence type="predicted"/>
<dbReference type="Gramene" id="KQL30918">
    <property type="protein sequence ID" value="KQL30918"/>
    <property type="gene ID" value="SETIT_020617mg"/>
</dbReference>